<organism evidence="3 4">
    <name type="scientific">Digitaria exilis</name>
    <dbReference type="NCBI Taxonomy" id="1010633"/>
    <lineage>
        <taxon>Eukaryota</taxon>
        <taxon>Viridiplantae</taxon>
        <taxon>Streptophyta</taxon>
        <taxon>Embryophyta</taxon>
        <taxon>Tracheophyta</taxon>
        <taxon>Spermatophyta</taxon>
        <taxon>Magnoliopsida</taxon>
        <taxon>Liliopsida</taxon>
        <taxon>Poales</taxon>
        <taxon>Poaceae</taxon>
        <taxon>PACMAD clade</taxon>
        <taxon>Panicoideae</taxon>
        <taxon>Panicodae</taxon>
        <taxon>Paniceae</taxon>
        <taxon>Anthephorinae</taxon>
        <taxon>Digitaria</taxon>
    </lineage>
</organism>
<dbReference type="PANTHER" id="PTHR48048">
    <property type="entry name" value="GLYCOSYLTRANSFERASE"/>
    <property type="match status" value="1"/>
</dbReference>
<accession>A0A835ACC3</accession>
<keyword evidence="4" id="KW-1185">Reference proteome</keyword>
<gene>
    <name evidence="3" type="ORF">HU200_064075</name>
</gene>
<dbReference type="Pfam" id="PF00201">
    <property type="entry name" value="UDPGT"/>
    <property type="match status" value="1"/>
</dbReference>
<sequence length="268" mass="29289">MEANKDAMAPKKQQTVIMYPSFGVGHIIPMTELAKVLLRHGLDVTMVLIERPSWSSDSGAAATRRVMAANPGITFHFLPPEEGDLAAGSTTKPPFFHTLQLLRRSCSSTPRRTTCAAPWSTSSPLERSGHRFLWVVRTPASTNNPRKFLEQQRPEPDLEALLPAGFLERTEGRGLVVTSWAPQVDVLRHPSTGAFVTHCRWNSVLEAIMAGMPMLCWPLYSEQMLNKVLMTTTDDGKGLGIAVELEGYAAGLIAAGEVKAKVRLGDGL</sequence>
<dbReference type="SUPFAM" id="SSF53756">
    <property type="entry name" value="UDP-Glycosyltransferase/glycogen phosphorylase"/>
    <property type="match status" value="2"/>
</dbReference>
<dbReference type="PANTHER" id="PTHR48048:SF39">
    <property type="entry name" value="GLYCOSYLTRANSFERASE"/>
    <property type="match status" value="1"/>
</dbReference>
<proteinExistence type="inferred from homology"/>
<reference evidence="3" key="1">
    <citation type="submission" date="2020-07" db="EMBL/GenBank/DDBJ databases">
        <title>Genome sequence and genetic diversity analysis of an under-domesticated orphan crop, white fonio (Digitaria exilis).</title>
        <authorList>
            <person name="Bennetzen J.L."/>
            <person name="Chen S."/>
            <person name="Ma X."/>
            <person name="Wang X."/>
            <person name="Yssel A.E.J."/>
            <person name="Chaluvadi S.R."/>
            <person name="Johnson M."/>
            <person name="Gangashetty P."/>
            <person name="Hamidou F."/>
            <person name="Sanogo M.D."/>
            <person name="Zwaenepoel A."/>
            <person name="Wallace J."/>
            <person name="Van De Peer Y."/>
            <person name="Van Deynze A."/>
        </authorList>
    </citation>
    <scope>NUCLEOTIDE SEQUENCE</scope>
    <source>
        <tissue evidence="3">Leaves</tissue>
    </source>
</reference>
<dbReference type="GO" id="GO:0035251">
    <property type="term" value="F:UDP-glucosyltransferase activity"/>
    <property type="evidence" value="ECO:0007669"/>
    <property type="project" value="InterPro"/>
</dbReference>
<comment type="caution">
    <text evidence="3">The sequence shown here is derived from an EMBL/GenBank/DDBJ whole genome shotgun (WGS) entry which is preliminary data.</text>
</comment>
<evidence type="ECO:0000313" key="4">
    <source>
        <dbReference type="Proteomes" id="UP000636709"/>
    </source>
</evidence>
<evidence type="ECO:0000256" key="1">
    <source>
        <dbReference type="ARBA" id="ARBA00009995"/>
    </source>
</evidence>
<protein>
    <submittedName>
        <fullName evidence="3">Uncharacterized protein</fullName>
    </submittedName>
</protein>
<dbReference type="FunFam" id="3.40.50.2000:FF:000056">
    <property type="entry name" value="Glycosyltransferase"/>
    <property type="match status" value="1"/>
</dbReference>
<dbReference type="OrthoDB" id="784214at2759"/>
<evidence type="ECO:0000313" key="3">
    <source>
        <dbReference type="EMBL" id="KAF8650101.1"/>
    </source>
</evidence>
<dbReference type="Proteomes" id="UP000636709">
    <property type="component" value="Unassembled WGS sequence"/>
</dbReference>
<name>A0A835ACC3_9POAL</name>
<dbReference type="AlphaFoldDB" id="A0A835ACC3"/>
<evidence type="ECO:0000256" key="2">
    <source>
        <dbReference type="ARBA" id="ARBA00022679"/>
    </source>
</evidence>
<dbReference type="EMBL" id="JACEFO010002740">
    <property type="protein sequence ID" value="KAF8650101.1"/>
    <property type="molecule type" value="Genomic_DNA"/>
</dbReference>
<keyword evidence="2" id="KW-0808">Transferase</keyword>
<comment type="similarity">
    <text evidence="1">Belongs to the UDP-glycosyltransferase family.</text>
</comment>
<dbReference type="InterPro" id="IPR002213">
    <property type="entry name" value="UDP_glucos_trans"/>
</dbReference>
<dbReference type="Gene3D" id="3.40.50.2000">
    <property type="entry name" value="Glycogen Phosphorylase B"/>
    <property type="match status" value="2"/>
</dbReference>
<dbReference type="InterPro" id="IPR050481">
    <property type="entry name" value="UDP-glycosyltransf_plant"/>
</dbReference>
<dbReference type="CDD" id="cd03784">
    <property type="entry name" value="GT1_Gtf-like"/>
    <property type="match status" value="1"/>
</dbReference>